<reference evidence="1" key="1">
    <citation type="submission" date="2023-11" db="EMBL/GenBank/DDBJ databases">
        <authorList>
            <person name="Poullet M."/>
        </authorList>
    </citation>
    <scope>NUCLEOTIDE SEQUENCE</scope>
    <source>
        <strain evidence="1">E1834</strain>
    </source>
</reference>
<evidence type="ECO:0000313" key="1">
    <source>
        <dbReference type="EMBL" id="CAK5063301.1"/>
    </source>
</evidence>
<accession>A0ACB0YUS0</accession>
<name>A0ACB0YUS0_MELEN</name>
<protein>
    <submittedName>
        <fullName evidence="1">Uncharacterized protein</fullName>
    </submittedName>
</protein>
<proteinExistence type="predicted"/>
<evidence type="ECO:0000313" key="2">
    <source>
        <dbReference type="Proteomes" id="UP001497535"/>
    </source>
</evidence>
<comment type="caution">
    <text evidence="1">The sequence shown here is derived from an EMBL/GenBank/DDBJ whole genome shotgun (WGS) entry which is preliminary data.</text>
</comment>
<organism evidence="1 2">
    <name type="scientific">Meloidogyne enterolobii</name>
    <name type="common">Root-knot nematode worm</name>
    <name type="synonym">Meloidogyne mayaguensis</name>
    <dbReference type="NCBI Taxonomy" id="390850"/>
    <lineage>
        <taxon>Eukaryota</taxon>
        <taxon>Metazoa</taxon>
        <taxon>Ecdysozoa</taxon>
        <taxon>Nematoda</taxon>
        <taxon>Chromadorea</taxon>
        <taxon>Rhabditida</taxon>
        <taxon>Tylenchina</taxon>
        <taxon>Tylenchomorpha</taxon>
        <taxon>Tylenchoidea</taxon>
        <taxon>Meloidogynidae</taxon>
        <taxon>Meloidogyninae</taxon>
        <taxon>Meloidogyne</taxon>
    </lineage>
</organism>
<sequence length="72" mass="8296">MDFEEAEEEQNNEEVIIADNIELDQNVASSSNALPKVSDAVERFYCDKLRGLQFDIRVKHSKMILIYVTGFE</sequence>
<gene>
    <name evidence="1" type="ORF">MENTE1834_LOCUS16741</name>
</gene>
<dbReference type="Proteomes" id="UP001497535">
    <property type="component" value="Unassembled WGS sequence"/>
</dbReference>
<keyword evidence="2" id="KW-1185">Reference proteome</keyword>
<dbReference type="EMBL" id="CAVMJV010000018">
    <property type="protein sequence ID" value="CAK5063301.1"/>
    <property type="molecule type" value="Genomic_DNA"/>
</dbReference>